<dbReference type="GeneID" id="96901790"/>
<dbReference type="eggNOG" id="ENOG502QSEV">
    <property type="taxonomic scope" value="Eukaryota"/>
</dbReference>
<keyword evidence="7" id="KW-1185">Reference proteome</keyword>
<organism evidence="6 7">
    <name type="scientific">Naumovozyma castellii</name>
    <name type="common">Yeast</name>
    <name type="synonym">Saccharomyces castellii</name>
    <dbReference type="NCBI Taxonomy" id="27288"/>
    <lineage>
        <taxon>Eukaryota</taxon>
        <taxon>Fungi</taxon>
        <taxon>Dikarya</taxon>
        <taxon>Ascomycota</taxon>
        <taxon>Saccharomycotina</taxon>
        <taxon>Saccharomycetes</taxon>
        <taxon>Saccharomycetales</taxon>
        <taxon>Saccharomycetaceae</taxon>
        <taxon>Naumovozyma</taxon>
    </lineage>
</organism>
<evidence type="ECO:0000256" key="2">
    <source>
        <dbReference type="ARBA" id="ARBA00022737"/>
    </source>
</evidence>
<dbReference type="GO" id="GO:0045944">
    <property type="term" value="P:positive regulation of transcription by RNA polymerase II"/>
    <property type="evidence" value="ECO:0007669"/>
    <property type="project" value="EnsemblFungi"/>
</dbReference>
<dbReference type="InterPro" id="IPR036322">
    <property type="entry name" value="WD40_repeat_dom_sf"/>
</dbReference>
<keyword evidence="4" id="KW-0804">Transcription</keyword>
<evidence type="ECO:0000313" key="7">
    <source>
        <dbReference type="Proteomes" id="UP000001640"/>
    </source>
</evidence>
<dbReference type="OrthoDB" id="427795at2759"/>
<dbReference type="Proteomes" id="UP000001640">
    <property type="component" value="Chromosome 2"/>
</dbReference>
<dbReference type="AlphaFoldDB" id="G0VBA4"/>
<dbReference type="HOGENOM" id="CLU_036523_0_0_1"/>
<dbReference type="STRING" id="1064592.G0VBA4"/>
<proteinExistence type="predicted"/>
<sequence length="428" mass="47375">MTKVFKQSSYEHISSFKPKFLQRVDNVLHHSKAVTFSSNVVPDTDKGTLSTSLIYSQGSDIYELGCEFPLGGEKNKEPKPDSEYGDAFAKVEDKKFSPKWVYSGETVSKMAYLDGSETTLLAMSKNGSLAWFQEGVKVPVHIVQEMMGPMTSYAAMHSHVRPDSLAVSDFAVSLDGETVVKSQSNGSEEDSILKIIDNAGKPSEILRTIHVPGTTVTHSVRFFDNHMFASCSDDNVLRFWDTRTNDKPLWVLADPQNGRLTSFDASSVSSDLFVTGFSTGLIKLWDARAVEAATLDFTNRQNGEEPIQKEIANFYHSGGDSVVDVQFSPTSPTEVLTVGGSGNVYHWDMEYALSNYDADDKNRVPQDACEKLQTESLKFLHTGGSRRSSKQRGKRNTVAWHPVIDELVATVDDDSLVSVYKPFTIDSN</sequence>
<evidence type="ECO:0000256" key="4">
    <source>
        <dbReference type="ARBA" id="ARBA00023163"/>
    </source>
</evidence>
<dbReference type="Pfam" id="PF00400">
    <property type="entry name" value="WD40"/>
    <property type="match status" value="1"/>
</dbReference>
<dbReference type="GO" id="GO:0051321">
    <property type="term" value="P:meiotic cell cycle"/>
    <property type="evidence" value="ECO:0007669"/>
    <property type="project" value="UniProtKB-KW"/>
</dbReference>
<dbReference type="FunFam" id="2.130.10.10:FF:000523">
    <property type="entry name" value="Transcriptional modulator"/>
    <property type="match status" value="1"/>
</dbReference>
<dbReference type="PANTHER" id="PTHR22850">
    <property type="entry name" value="WD40 REPEAT FAMILY"/>
    <property type="match status" value="1"/>
</dbReference>
<dbReference type="GO" id="GO:0061186">
    <property type="term" value="P:negative regulation of silent mating-type cassette heterochromatin formation"/>
    <property type="evidence" value="ECO:0007669"/>
    <property type="project" value="EnsemblFungi"/>
</dbReference>
<dbReference type="SUPFAM" id="SSF50978">
    <property type="entry name" value="WD40 repeat-like"/>
    <property type="match status" value="1"/>
</dbReference>
<dbReference type="InParanoid" id="G0VBA4"/>
<dbReference type="GO" id="GO:0006606">
    <property type="term" value="P:protein import into nucleus"/>
    <property type="evidence" value="ECO:0007669"/>
    <property type="project" value="EnsemblFungi"/>
</dbReference>
<dbReference type="Gene3D" id="2.130.10.10">
    <property type="entry name" value="YVTN repeat-like/Quinoprotein amine dehydrogenase"/>
    <property type="match status" value="1"/>
</dbReference>
<dbReference type="InterPro" id="IPR001680">
    <property type="entry name" value="WD40_rpt"/>
</dbReference>
<evidence type="ECO:0000256" key="1">
    <source>
        <dbReference type="ARBA" id="ARBA00022574"/>
    </source>
</evidence>
<dbReference type="GO" id="GO:0003714">
    <property type="term" value="F:transcription corepressor activity"/>
    <property type="evidence" value="ECO:0007669"/>
    <property type="project" value="EnsemblFungi"/>
</dbReference>
<dbReference type="InterPro" id="IPR015943">
    <property type="entry name" value="WD40/YVTN_repeat-like_dom_sf"/>
</dbReference>
<dbReference type="FunCoup" id="G0VBA4">
    <property type="interactions" value="348"/>
</dbReference>
<dbReference type="OMA" id="ANFYHSG"/>
<keyword evidence="2" id="KW-0677">Repeat</keyword>
<keyword evidence="5" id="KW-0469">Meiosis</keyword>
<reference key="2">
    <citation type="submission" date="2011-08" db="EMBL/GenBank/DDBJ databases">
        <title>Genome sequence of Naumovozyma castellii.</title>
        <authorList>
            <person name="Gordon J.L."/>
            <person name="Armisen D."/>
            <person name="Proux-Wera E."/>
            <person name="OhEigeartaigh S.S."/>
            <person name="Byrne K.P."/>
            <person name="Wolfe K.H."/>
        </authorList>
    </citation>
    <scope>NUCLEOTIDE SEQUENCE</scope>
    <source>
        <strain>Type strain:CBS 4309</strain>
    </source>
</reference>
<dbReference type="RefSeq" id="XP_003674604.1">
    <property type="nucleotide sequence ID" value="XM_003674556.1"/>
</dbReference>
<keyword evidence="1" id="KW-0853">WD repeat</keyword>
<dbReference type="GO" id="GO:0051457">
    <property type="term" value="P:maintenance of protein location in nucleus"/>
    <property type="evidence" value="ECO:0007669"/>
    <property type="project" value="EnsemblFungi"/>
</dbReference>
<dbReference type="KEGG" id="ncs:NCAS_0B01440"/>
<dbReference type="GO" id="GO:0005634">
    <property type="term" value="C:nucleus"/>
    <property type="evidence" value="ECO:0007669"/>
    <property type="project" value="EnsemblFungi"/>
</dbReference>
<gene>
    <name evidence="6" type="primary">NCAS0B01440</name>
    <name evidence="6" type="ordered locus">NCAS_0B01440</name>
</gene>
<evidence type="ECO:0000313" key="6">
    <source>
        <dbReference type="EMBL" id="CCC68228.1"/>
    </source>
</evidence>
<evidence type="ECO:0000256" key="5">
    <source>
        <dbReference type="ARBA" id="ARBA00023254"/>
    </source>
</evidence>
<name>G0VBA4_NAUCA</name>
<protein>
    <submittedName>
        <fullName evidence="6">Uncharacterized protein</fullName>
    </submittedName>
</protein>
<evidence type="ECO:0000256" key="3">
    <source>
        <dbReference type="ARBA" id="ARBA00023015"/>
    </source>
</evidence>
<reference evidence="6 7" key="1">
    <citation type="journal article" date="2011" name="Proc. Natl. Acad. Sci. U.S.A.">
        <title>Evolutionary erosion of yeast sex chromosomes by mating-type switching accidents.</title>
        <authorList>
            <person name="Gordon J.L."/>
            <person name="Armisen D."/>
            <person name="Proux-Wera E."/>
            <person name="Oheigeartaigh S.S."/>
            <person name="Byrne K.P."/>
            <person name="Wolfe K.H."/>
        </authorList>
    </citation>
    <scope>NUCLEOTIDE SEQUENCE [LARGE SCALE GENOMIC DNA]</scope>
    <source>
        <strain evidence="7">ATCC 76901 / BCRC 22586 / CBS 4309 / NBRC 1992 / NRRL Y-12630</strain>
    </source>
</reference>
<dbReference type="EMBL" id="HE576753">
    <property type="protein sequence ID" value="CCC68228.1"/>
    <property type="molecule type" value="Genomic_DNA"/>
</dbReference>
<dbReference type="SMART" id="SM00320">
    <property type="entry name" value="WD40"/>
    <property type="match status" value="4"/>
</dbReference>
<accession>G0VBA4</accession>
<dbReference type="GO" id="GO:0000122">
    <property type="term" value="P:negative regulation of transcription by RNA polymerase II"/>
    <property type="evidence" value="ECO:0007669"/>
    <property type="project" value="EnsemblFungi"/>
</dbReference>
<dbReference type="InterPro" id="IPR050459">
    <property type="entry name" value="WD_repeat_RBAP46/RBAP48/MSI1"/>
</dbReference>
<keyword evidence="3" id="KW-0805">Transcription regulation</keyword>